<dbReference type="AlphaFoldDB" id="A0A6C0LG83"/>
<organism evidence="5">
    <name type="scientific">viral metagenome</name>
    <dbReference type="NCBI Taxonomy" id="1070528"/>
    <lineage>
        <taxon>unclassified sequences</taxon>
        <taxon>metagenomes</taxon>
        <taxon>organismal metagenomes</taxon>
    </lineage>
</organism>
<evidence type="ECO:0000256" key="3">
    <source>
        <dbReference type="ARBA" id="ARBA00022679"/>
    </source>
</evidence>
<evidence type="ECO:0000313" key="5">
    <source>
        <dbReference type="EMBL" id="QHU29005.1"/>
    </source>
</evidence>
<dbReference type="SUPFAM" id="SSF53756">
    <property type="entry name" value="UDP-Glycosyltransferase/glycogen phosphorylase"/>
    <property type="match status" value="1"/>
</dbReference>
<evidence type="ECO:0000256" key="2">
    <source>
        <dbReference type="ARBA" id="ARBA00022676"/>
    </source>
</evidence>
<comment type="similarity">
    <text evidence="1">Belongs to the glycosyltransferase 10 family.</text>
</comment>
<evidence type="ECO:0000259" key="4">
    <source>
        <dbReference type="Pfam" id="PF00852"/>
    </source>
</evidence>
<dbReference type="PANTHER" id="PTHR11929:SF194">
    <property type="entry name" value="ALPHA-(1,3)-FUCOSYLTRANSFERASE 10"/>
    <property type="match status" value="1"/>
</dbReference>
<dbReference type="InterPro" id="IPR055270">
    <property type="entry name" value="Glyco_tran_10_C"/>
</dbReference>
<dbReference type="InterPro" id="IPR001503">
    <property type="entry name" value="Glyco_trans_10"/>
</dbReference>
<dbReference type="Gene3D" id="3.40.50.11660">
    <property type="entry name" value="Glycosyl transferase family 10, C-terminal domain"/>
    <property type="match status" value="1"/>
</dbReference>
<evidence type="ECO:0000256" key="1">
    <source>
        <dbReference type="ARBA" id="ARBA00008919"/>
    </source>
</evidence>
<sequence>MKAYFNGFWDGFYVKDNPIPLELFIRLLGDVYNEEITDTFNIDEADILVESVFTNTTYIKYKPWKASFLYTGESYYANCMLNHLSSYTCILGYNCTTSNYVEFPFYLMYLTSYPDMTFEPVKTVPNHYTSAVISNGSLNERTRFLDRLEQRMPVIYGGTYKNNIGGKLVGNFASDNLTGLYKNTKFVITMENTRIGHYITEKIINGFKAGVVPIYWGSQHIAEHFNSKRYLTLADTSEEEMNRVIDRMVNMSDEEYLKMVNEPIFNPGVNPEILYKRAIADIQKLVIKT</sequence>
<accession>A0A6C0LG83</accession>
<dbReference type="EMBL" id="MN740480">
    <property type="protein sequence ID" value="QHU29005.1"/>
    <property type="molecule type" value="Genomic_DNA"/>
</dbReference>
<protein>
    <recommendedName>
        <fullName evidence="4">Fucosyltransferase C-terminal domain-containing protein</fullName>
    </recommendedName>
</protein>
<reference evidence="5" key="1">
    <citation type="journal article" date="2020" name="Nature">
        <title>Giant virus diversity and host interactions through global metagenomics.</title>
        <authorList>
            <person name="Schulz F."/>
            <person name="Roux S."/>
            <person name="Paez-Espino D."/>
            <person name="Jungbluth S."/>
            <person name="Walsh D.A."/>
            <person name="Denef V.J."/>
            <person name="McMahon K.D."/>
            <person name="Konstantinidis K.T."/>
            <person name="Eloe-Fadrosh E.A."/>
            <person name="Kyrpides N.C."/>
            <person name="Woyke T."/>
        </authorList>
    </citation>
    <scope>NUCLEOTIDE SEQUENCE</scope>
    <source>
        <strain evidence="5">GVMAG-M-3300027804-47</strain>
    </source>
</reference>
<keyword evidence="3" id="KW-0808">Transferase</keyword>
<dbReference type="GO" id="GO:0008417">
    <property type="term" value="F:fucosyltransferase activity"/>
    <property type="evidence" value="ECO:0007669"/>
    <property type="project" value="InterPro"/>
</dbReference>
<feature type="domain" description="Fucosyltransferase C-terminal" evidence="4">
    <location>
        <begin position="132"/>
        <end position="258"/>
    </location>
</feature>
<dbReference type="InterPro" id="IPR038577">
    <property type="entry name" value="GT10-like_C_sf"/>
</dbReference>
<dbReference type="Pfam" id="PF00852">
    <property type="entry name" value="Glyco_transf_10"/>
    <property type="match status" value="1"/>
</dbReference>
<name>A0A6C0LG83_9ZZZZ</name>
<dbReference type="PANTHER" id="PTHR11929">
    <property type="entry name" value="ALPHA- 1,3 -FUCOSYLTRANSFERASE"/>
    <property type="match status" value="1"/>
</dbReference>
<proteinExistence type="inferred from homology"/>
<keyword evidence="2" id="KW-0328">Glycosyltransferase</keyword>
<dbReference type="GO" id="GO:0016020">
    <property type="term" value="C:membrane"/>
    <property type="evidence" value="ECO:0007669"/>
    <property type="project" value="InterPro"/>
</dbReference>